<gene>
    <name evidence="8" type="ORF">ACFOND_08955</name>
</gene>
<evidence type="ECO:0000256" key="6">
    <source>
        <dbReference type="SAM" id="MobiDB-lite"/>
    </source>
</evidence>
<feature type="transmembrane region" description="Helical" evidence="7">
    <location>
        <begin position="12"/>
        <end position="31"/>
    </location>
</feature>
<evidence type="ECO:0000256" key="2">
    <source>
        <dbReference type="ARBA" id="ARBA00009840"/>
    </source>
</evidence>
<dbReference type="RefSeq" id="WP_290283214.1">
    <property type="nucleotide sequence ID" value="NZ_JAUFQI010000001.1"/>
</dbReference>
<dbReference type="InterPro" id="IPR003798">
    <property type="entry name" value="DNA_recombination_RmuC"/>
</dbReference>
<evidence type="ECO:0000256" key="3">
    <source>
        <dbReference type="ARBA" id="ARBA00023054"/>
    </source>
</evidence>
<dbReference type="PANTHER" id="PTHR30563">
    <property type="entry name" value="DNA RECOMBINATION PROTEIN RMUC"/>
    <property type="match status" value="1"/>
</dbReference>
<comment type="similarity">
    <text evidence="2">Belongs to the RmuC family.</text>
</comment>
<keyword evidence="7" id="KW-0472">Membrane</keyword>
<name>A0ABV7WTV6_9GAMM</name>
<evidence type="ECO:0000256" key="7">
    <source>
        <dbReference type="SAM" id="Phobius"/>
    </source>
</evidence>
<keyword evidence="7" id="KW-0812">Transmembrane</keyword>
<evidence type="ECO:0000313" key="9">
    <source>
        <dbReference type="Proteomes" id="UP001595710"/>
    </source>
</evidence>
<dbReference type="EMBL" id="JBHRYN010000011">
    <property type="protein sequence ID" value="MFC3701764.1"/>
    <property type="molecule type" value="Genomic_DNA"/>
</dbReference>
<comment type="caution">
    <text evidence="8">The sequence shown here is derived from an EMBL/GenBank/DDBJ whole genome shotgun (WGS) entry which is preliminary data.</text>
</comment>
<proteinExistence type="inferred from homology"/>
<sequence length="409" mass="46854">MIEWLFADKSLFAAVFVLGFAVSSLAYLWLYGRGQREQGELLETLKQYELELAKVQGQLLQSQELDVTKQQLKKEFSLLASHLFEQKNNQFQQQSKANISAMLEPFEKQLSHFRQRVDEIHTHDTQGRAMLQSQLNQLRDLNGQLHKQAEDLTLALRGDKKLQGNWGELQLERILESVGLKNGREYQREANFKTTEGQNQRPDFVVNLPEGKHIIIDSKVTLNAYQRYVSADDEETQVQYLKQHIAAVRQHVRSLSDKNYPALEGLNAPEFVLMFMPIESAFVTAFEAEPRLFDEAFERNIVVVTPSTLLATLKTVATMWVLEKQNENASILFQHAGKIYDKMTVLVKKLEKLGQQVETTQSTWQEAMGTLRDGRGSLIEQVEKLKDLGAPTSKTMPENYHGKQVEKES</sequence>
<protein>
    <submittedName>
        <fullName evidence="8">DNA recombination protein RmuC</fullName>
    </submittedName>
</protein>
<evidence type="ECO:0000256" key="4">
    <source>
        <dbReference type="ARBA" id="ARBA00023172"/>
    </source>
</evidence>
<feature type="compositionally biased region" description="Basic and acidic residues" evidence="6">
    <location>
        <begin position="400"/>
        <end position="409"/>
    </location>
</feature>
<feature type="coiled-coil region" evidence="5">
    <location>
        <begin position="38"/>
        <end position="65"/>
    </location>
</feature>
<dbReference type="Pfam" id="PF02646">
    <property type="entry name" value="RmuC"/>
    <property type="match status" value="1"/>
</dbReference>
<comment type="function">
    <text evidence="1">Involved in DNA recombination.</text>
</comment>
<feature type="region of interest" description="Disordered" evidence="6">
    <location>
        <begin position="388"/>
        <end position="409"/>
    </location>
</feature>
<organism evidence="8 9">
    <name type="scientific">Reinekea marina</name>
    <dbReference type="NCBI Taxonomy" id="1310421"/>
    <lineage>
        <taxon>Bacteria</taxon>
        <taxon>Pseudomonadati</taxon>
        <taxon>Pseudomonadota</taxon>
        <taxon>Gammaproteobacteria</taxon>
        <taxon>Oceanospirillales</taxon>
        <taxon>Saccharospirillaceae</taxon>
        <taxon>Reinekea</taxon>
    </lineage>
</organism>
<keyword evidence="3 5" id="KW-0175">Coiled coil</keyword>
<dbReference type="Proteomes" id="UP001595710">
    <property type="component" value="Unassembled WGS sequence"/>
</dbReference>
<reference evidence="9" key="1">
    <citation type="journal article" date="2019" name="Int. J. Syst. Evol. Microbiol.">
        <title>The Global Catalogue of Microorganisms (GCM) 10K type strain sequencing project: providing services to taxonomists for standard genome sequencing and annotation.</title>
        <authorList>
            <consortium name="The Broad Institute Genomics Platform"/>
            <consortium name="The Broad Institute Genome Sequencing Center for Infectious Disease"/>
            <person name="Wu L."/>
            <person name="Ma J."/>
        </authorList>
    </citation>
    <scope>NUCLEOTIDE SEQUENCE [LARGE SCALE GENOMIC DNA]</scope>
    <source>
        <strain evidence="9">CECT 8288</strain>
    </source>
</reference>
<evidence type="ECO:0000256" key="5">
    <source>
        <dbReference type="SAM" id="Coils"/>
    </source>
</evidence>
<accession>A0ABV7WTV6</accession>
<evidence type="ECO:0000256" key="1">
    <source>
        <dbReference type="ARBA" id="ARBA00003416"/>
    </source>
</evidence>
<keyword evidence="4" id="KW-0233">DNA recombination</keyword>
<keyword evidence="9" id="KW-1185">Reference proteome</keyword>
<keyword evidence="7" id="KW-1133">Transmembrane helix</keyword>
<evidence type="ECO:0000313" key="8">
    <source>
        <dbReference type="EMBL" id="MFC3701764.1"/>
    </source>
</evidence>
<dbReference type="PANTHER" id="PTHR30563:SF0">
    <property type="entry name" value="DNA RECOMBINATION PROTEIN RMUC"/>
    <property type="match status" value="1"/>
</dbReference>